<dbReference type="EMBL" id="FUWX01000006">
    <property type="protein sequence ID" value="SJZ55215.1"/>
    <property type="molecule type" value="Genomic_DNA"/>
</dbReference>
<dbReference type="Pfam" id="PF07355">
    <property type="entry name" value="GRDB"/>
    <property type="match status" value="1"/>
</dbReference>
<dbReference type="STRING" id="180163.SAMN02745174_00893"/>
<dbReference type="GO" id="GO:0050485">
    <property type="term" value="F:oxidoreductase activity, acting on X-H and Y-H to form an X-Y bond, with a disulfide as acceptor"/>
    <property type="evidence" value="ECO:0007669"/>
    <property type="project" value="InterPro"/>
</dbReference>
<keyword evidence="1" id="KW-0560">Oxidoreductase</keyword>
<accession>A0A1T4LKH0</accession>
<proteinExistence type="predicted"/>
<evidence type="ECO:0000313" key="3">
    <source>
        <dbReference type="Proteomes" id="UP000191153"/>
    </source>
</evidence>
<dbReference type="InterPro" id="IPR010187">
    <property type="entry name" value="Various_sel_PB"/>
</dbReference>
<evidence type="ECO:0000256" key="1">
    <source>
        <dbReference type="ARBA" id="ARBA00023002"/>
    </source>
</evidence>
<dbReference type="NCBIfam" id="TIGR01918">
    <property type="entry name" value="various_sel_PB"/>
    <property type="match status" value="1"/>
</dbReference>
<protein>
    <submittedName>
        <fullName evidence="2">Glycine reductase</fullName>
    </submittedName>
</protein>
<keyword evidence="3" id="KW-1185">Reference proteome</keyword>
<reference evidence="2 3" key="1">
    <citation type="submission" date="2017-02" db="EMBL/GenBank/DDBJ databases">
        <authorList>
            <person name="Peterson S.W."/>
        </authorList>
    </citation>
    <scope>NUCLEOTIDE SEQUENCE [LARGE SCALE GENOMIC DNA]</scope>
    <source>
        <strain evidence="2 3">ATCC 700028</strain>
    </source>
</reference>
<gene>
    <name evidence="2" type="ORF">SAMN02745174_00893</name>
</gene>
<name>A0A1T4LKH0_9FUSO</name>
<dbReference type="AlphaFoldDB" id="A0A1T4LKH0"/>
<organism evidence="2 3">
    <name type="scientific">Cetobacterium ceti</name>
    <dbReference type="NCBI Taxonomy" id="180163"/>
    <lineage>
        <taxon>Bacteria</taxon>
        <taxon>Fusobacteriati</taxon>
        <taxon>Fusobacteriota</taxon>
        <taxon>Fusobacteriia</taxon>
        <taxon>Fusobacteriales</taxon>
        <taxon>Fusobacteriaceae</taxon>
        <taxon>Cetobacterium</taxon>
    </lineage>
</organism>
<dbReference type="Proteomes" id="UP000191153">
    <property type="component" value="Unassembled WGS sequence"/>
</dbReference>
<sequence length="342" mass="37014">MAKLKVVHYINQFFANIGGEEMAHVPAEKRLGPVGPGLGLAKELGDNAEIVATIICGDSYFNENTKEATENILKMIKEENPDLFIAGPAFNAGRYGTACGAIAKAVKEELNIPVITAMYEENPGVDLYRKDLYIVSTTNSAAGMRKALPPLAKLALKLALNEEIGDPKVEGYHERGIRKNYFADENGAQRAVKMLVKKLKGEEFTTEYAMPVFDNVTPGKAIKDLSKAKIALVTSGGIVPTGNPDRIESSSASKYGEYSIDNAGETAHGGYDPTYANEDTNRVLPVDVLKDLKNEGVIGEIYPYYYTTTGNGTSVKNAKAFATEFAQKLLEDKVDAVILTST</sequence>
<evidence type="ECO:0000313" key="2">
    <source>
        <dbReference type="EMBL" id="SJZ55215.1"/>
    </source>
</evidence>